<proteinExistence type="predicted"/>
<feature type="transmembrane region" description="Helical" evidence="1">
    <location>
        <begin position="12"/>
        <end position="29"/>
    </location>
</feature>
<evidence type="ECO:0000256" key="1">
    <source>
        <dbReference type="SAM" id="Phobius"/>
    </source>
</evidence>
<reference evidence="2 3" key="1">
    <citation type="journal article" date="2016" name="Nat. Commun.">
        <title>Thousands of microbial genomes shed light on interconnected biogeochemical processes in an aquifer system.</title>
        <authorList>
            <person name="Anantharaman K."/>
            <person name="Brown C.T."/>
            <person name="Hug L.A."/>
            <person name="Sharon I."/>
            <person name="Castelle C.J."/>
            <person name="Probst A.J."/>
            <person name="Thomas B.C."/>
            <person name="Singh A."/>
            <person name="Wilkins M.J."/>
            <person name="Karaoz U."/>
            <person name="Brodie E.L."/>
            <person name="Williams K.H."/>
            <person name="Hubbard S.S."/>
            <person name="Banfield J.F."/>
        </authorList>
    </citation>
    <scope>NUCLEOTIDE SEQUENCE [LARGE SCALE GENOMIC DNA]</scope>
</reference>
<gene>
    <name evidence="2" type="ORF">A3G50_00090</name>
</gene>
<keyword evidence="1" id="KW-1133">Transmembrane helix</keyword>
<sequence>MLFMKEKIKIIIPTLLIIVSIGILAYFWISPRDNFKCPNDYATFNEYADATAKWIRAEMDKNPDISEENLLEMRTEELETHKCEKSRWL</sequence>
<protein>
    <submittedName>
        <fullName evidence="2">Uncharacterized protein</fullName>
    </submittedName>
</protein>
<evidence type="ECO:0000313" key="2">
    <source>
        <dbReference type="EMBL" id="OGG43586.1"/>
    </source>
</evidence>
<dbReference type="AlphaFoldDB" id="A0A1F6C309"/>
<keyword evidence="1" id="KW-0812">Transmembrane</keyword>
<comment type="caution">
    <text evidence="2">The sequence shown here is derived from an EMBL/GenBank/DDBJ whole genome shotgun (WGS) entry which is preliminary data.</text>
</comment>
<name>A0A1F6C309_9BACT</name>
<keyword evidence="1" id="KW-0472">Membrane</keyword>
<organism evidence="2 3">
    <name type="scientific">Candidatus Jorgensenbacteria bacterium RIFCSPLOWO2_12_FULL_42_11</name>
    <dbReference type="NCBI Taxonomy" id="1798473"/>
    <lineage>
        <taxon>Bacteria</taxon>
        <taxon>Candidatus Joergenseniibacteriota</taxon>
    </lineage>
</organism>
<dbReference type="EMBL" id="MFKM01000010">
    <property type="protein sequence ID" value="OGG43586.1"/>
    <property type="molecule type" value="Genomic_DNA"/>
</dbReference>
<dbReference type="Proteomes" id="UP000176633">
    <property type="component" value="Unassembled WGS sequence"/>
</dbReference>
<accession>A0A1F6C309</accession>
<evidence type="ECO:0000313" key="3">
    <source>
        <dbReference type="Proteomes" id="UP000176633"/>
    </source>
</evidence>